<accession>A0ABD0XWI9</accession>
<name>A0ABD0XWI9_9HEMI</name>
<sequence length="154" mass="17110">MDVADSTMKLALNGDLRYYSYKRRIGQLLTEKALEKQGLRVTSDGYVELLNTALTPWIRRVADGRPYVWQQDATPLGKVKNGCLKISTTSPDNLDGLNSWCKQWRSKVFISHSGSDVNLVRQLSLASFRSLPLTVSTALGCTLTKESLGTLTLD</sequence>
<keyword evidence="2" id="KW-1185">Reference proteome</keyword>
<evidence type="ECO:0000313" key="1">
    <source>
        <dbReference type="EMBL" id="KAL1115626.1"/>
    </source>
</evidence>
<proteinExistence type="predicted"/>
<gene>
    <name evidence="1" type="ORF">AAG570_005916</name>
</gene>
<comment type="caution">
    <text evidence="1">The sequence shown here is derived from an EMBL/GenBank/DDBJ whole genome shotgun (WGS) entry which is preliminary data.</text>
</comment>
<reference evidence="1 2" key="1">
    <citation type="submission" date="2024-07" db="EMBL/GenBank/DDBJ databases">
        <title>Chromosome-level genome assembly of the water stick insect Ranatra chinensis (Heteroptera: Nepidae).</title>
        <authorList>
            <person name="Liu X."/>
        </authorList>
    </citation>
    <scope>NUCLEOTIDE SEQUENCE [LARGE SCALE GENOMIC DNA]</scope>
    <source>
        <strain evidence="1">Cailab_2021Rc</strain>
        <tissue evidence="1">Muscle</tissue>
    </source>
</reference>
<organism evidence="1 2">
    <name type="scientific">Ranatra chinensis</name>
    <dbReference type="NCBI Taxonomy" id="642074"/>
    <lineage>
        <taxon>Eukaryota</taxon>
        <taxon>Metazoa</taxon>
        <taxon>Ecdysozoa</taxon>
        <taxon>Arthropoda</taxon>
        <taxon>Hexapoda</taxon>
        <taxon>Insecta</taxon>
        <taxon>Pterygota</taxon>
        <taxon>Neoptera</taxon>
        <taxon>Paraneoptera</taxon>
        <taxon>Hemiptera</taxon>
        <taxon>Heteroptera</taxon>
        <taxon>Panheteroptera</taxon>
        <taxon>Nepomorpha</taxon>
        <taxon>Nepidae</taxon>
        <taxon>Ranatrinae</taxon>
        <taxon>Ranatra</taxon>
    </lineage>
</organism>
<dbReference type="EMBL" id="JBFDAA010000019">
    <property type="protein sequence ID" value="KAL1115626.1"/>
    <property type="molecule type" value="Genomic_DNA"/>
</dbReference>
<dbReference type="Proteomes" id="UP001558652">
    <property type="component" value="Unassembled WGS sequence"/>
</dbReference>
<protein>
    <submittedName>
        <fullName evidence="1">Uncharacterized protein</fullName>
    </submittedName>
</protein>
<dbReference type="AlphaFoldDB" id="A0ABD0XWI9"/>
<evidence type="ECO:0000313" key="2">
    <source>
        <dbReference type="Proteomes" id="UP001558652"/>
    </source>
</evidence>